<dbReference type="InterPro" id="IPR051681">
    <property type="entry name" value="Ser/Thr_Kinases-Pseudokinases"/>
</dbReference>
<gene>
    <name evidence="2" type="ORF">QQZ08_010990</name>
</gene>
<dbReference type="InterPro" id="IPR001245">
    <property type="entry name" value="Ser-Thr/Tyr_kinase_cat_dom"/>
</dbReference>
<proteinExistence type="predicted"/>
<dbReference type="EMBL" id="JAZAVK010000155">
    <property type="protein sequence ID" value="KAK7419120.1"/>
    <property type="molecule type" value="Genomic_DNA"/>
</dbReference>
<evidence type="ECO:0000313" key="2">
    <source>
        <dbReference type="EMBL" id="KAK7419120.1"/>
    </source>
</evidence>
<dbReference type="Gene3D" id="1.10.510.10">
    <property type="entry name" value="Transferase(Phosphotransferase) domain 1"/>
    <property type="match status" value="1"/>
</dbReference>
<dbReference type="Pfam" id="PF07714">
    <property type="entry name" value="PK_Tyr_Ser-Thr"/>
    <property type="match status" value="1"/>
</dbReference>
<feature type="domain" description="Protein kinase" evidence="1">
    <location>
        <begin position="1"/>
        <end position="270"/>
    </location>
</feature>
<accession>A0ABR1HDW0</accession>
<dbReference type="InterPro" id="IPR011009">
    <property type="entry name" value="Kinase-like_dom_sf"/>
</dbReference>
<comment type="caution">
    <text evidence="2">The sequence shown here is derived from an EMBL/GenBank/DDBJ whole genome shotgun (WGS) entry which is preliminary data.</text>
</comment>
<dbReference type="PANTHER" id="PTHR44329">
    <property type="entry name" value="SERINE/THREONINE-PROTEIN KINASE TNNI3K-RELATED"/>
    <property type="match status" value="1"/>
</dbReference>
<organism evidence="2 3">
    <name type="scientific">Neonectria magnoliae</name>
    <dbReference type="NCBI Taxonomy" id="2732573"/>
    <lineage>
        <taxon>Eukaryota</taxon>
        <taxon>Fungi</taxon>
        <taxon>Dikarya</taxon>
        <taxon>Ascomycota</taxon>
        <taxon>Pezizomycotina</taxon>
        <taxon>Sordariomycetes</taxon>
        <taxon>Hypocreomycetidae</taxon>
        <taxon>Hypocreales</taxon>
        <taxon>Nectriaceae</taxon>
        <taxon>Neonectria</taxon>
    </lineage>
</organism>
<dbReference type="InterPro" id="IPR000719">
    <property type="entry name" value="Prot_kinase_dom"/>
</dbReference>
<evidence type="ECO:0000259" key="1">
    <source>
        <dbReference type="PROSITE" id="PS50011"/>
    </source>
</evidence>
<name>A0ABR1HDW0_9HYPO</name>
<protein>
    <recommendedName>
        <fullName evidence="1">Protein kinase domain-containing protein</fullName>
    </recommendedName>
</protein>
<dbReference type="PROSITE" id="PS50011">
    <property type="entry name" value="PROTEIN_KINASE_DOM"/>
    <property type="match status" value="1"/>
</dbReference>
<dbReference type="SUPFAM" id="SSF56112">
    <property type="entry name" value="Protein kinase-like (PK-like)"/>
    <property type="match status" value="1"/>
</dbReference>
<keyword evidence="3" id="KW-1185">Reference proteome</keyword>
<reference evidence="2 3" key="1">
    <citation type="journal article" date="2025" name="Microbiol. Resour. Announc.">
        <title>Draft genome sequences for Neonectria magnoliae and Neonectria punicea, canker pathogens of Liriodendron tulipifera and Acer saccharum in West Virginia.</title>
        <authorList>
            <person name="Petronek H.M."/>
            <person name="Kasson M.T."/>
            <person name="Metheny A.M."/>
            <person name="Stauder C.M."/>
            <person name="Lovett B."/>
            <person name="Lynch S.C."/>
            <person name="Garnas J.R."/>
            <person name="Kasson L.R."/>
            <person name="Stajich J.E."/>
        </authorList>
    </citation>
    <scope>NUCLEOTIDE SEQUENCE [LARGE SCALE GENOMIC DNA]</scope>
    <source>
        <strain evidence="2 3">NRRL 64651</strain>
    </source>
</reference>
<evidence type="ECO:0000313" key="3">
    <source>
        <dbReference type="Proteomes" id="UP001498421"/>
    </source>
</evidence>
<sequence>MAGNPLKGKFDIICYTPWSLVYIQAGDTKTLLKGRQVWCDGKSYEYRHLSFDGALEHEAAVYKKLGDHPRITRCYGLEEVGPDVHALRLERSVVGCIRTYIVDHPDEPPPIDIRLRMATDFAEGMNHLHEKGVTWYDASTRNALFFDDFRIKLCDFGTAVMEGTDFKQVQSYETRYSLPLRGRVIDELPPLERELFALGSAIYELTEWKVPYHGLTEGEVDLKVYDDEQPDLTTGNPAASIISQCWQEKYGSAGEIVRDLQNCVKSITQV</sequence>
<dbReference type="Proteomes" id="UP001498421">
    <property type="component" value="Unassembled WGS sequence"/>
</dbReference>